<evidence type="ECO:0000313" key="3">
    <source>
        <dbReference type="EMBL" id="OGZ33452.1"/>
    </source>
</evidence>
<dbReference type="SUPFAM" id="SSF88659">
    <property type="entry name" value="Sigma3 and sigma4 domains of RNA polymerase sigma factors"/>
    <property type="match status" value="1"/>
</dbReference>
<dbReference type="HAMAP" id="MF_00674">
    <property type="entry name" value="UPF0251"/>
    <property type="match status" value="1"/>
</dbReference>
<evidence type="ECO:0000313" key="4">
    <source>
        <dbReference type="Proteomes" id="UP000177725"/>
    </source>
</evidence>
<reference evidence="3 4" key="1">
    <citation type="journal article" date="2016" name="Nat. Commun.">
        <title>Thousands of microbial genomes shed light on interconnected biogeochemical processes in an aquifer system.</title>
        <authorList>
            <person name="Anantharaman K."/>
            <person name="Brown C.T."/>
            <person name="Hug L.A."/>
            <person name="Sharon I."/>
            <person name="Castelle C.J."/>
            <person name="Probst A.J."/>
            <person name="Thomas B.C."/>
            <person name="Singh A."/>
            <person name="Wilkins M.J."/>
            <person name="Karaoz U."/>
            <person name="Brodie E.L."/>
            <person name="Williams K.H."/>
            <person name="Hubbard S.S."/>
            <person name="Banfield J.F."/>
        </authorList>
    </citation>
    <scope>NUCLEOTIDE SEQUENCE [LARGE SCALE GENOMIC DNA]</scope>
</reference>
<dbReference type="Proteomes" id="UP000177725">
    <property type="component" value="Unassembled WGS sequence"/>
</dbReference>
<gene>
    <name evidence="3" type="ORF">A2174_01360</name>
</gene>
<dbReference type="PANTHER" id="PTHR37478">
    <property type="match status" value="1"/>
</dbReference>
<evidence type="ECO:0000256" key="2">
    <source>
        <dbReference type="HAMAP-Rule" id="MF_00674"/>
    </source>
</evidence>
<dbReference type="InterPro" id="IPR013324">
    <property type="entry name" value="RNA_pol_sigma_r3/r4-like"/>
</dbReference>
<dbReference type="Pfam" id="PF02001">
    <property type="entry name" value="DUF134"/>
    <property type="match status" value="1"/>
</dbReference>
<dbReference type="AlphaFoldDB" id="A0A1G2F6P5"/>
<dbReference type="InterPro" id="IPR002852">
    <property type="entry name" value="UPF0251"/>
</dbReference>
<accession>A0A1G2F6P5</accession>
<sequence>MQVRLLSEKRGAGGTFFEFKKMPRPRLCRRVRFNPRVIYFKPRGVPLRFLSVVQMTTEEMEAIRLRHINNLEQIEAAKKMNTSQSTFQRILTSAYKKIADALINGKAIEIIKKPF</sequence>
<dbReference type="InterPro" id="IPR036388">
    <property type="entry name" value="WH-like_DNA-bd_sf"/>
</dbReference>
<comment type="caution">
    <text evidence="3">The sequence shown here is derived from an EMBL/GenBank/DDBJ whole genome shotgun (WGS) entry which is preliminary data.</text>
</comment>
<dbReference type="EMBL" id="MHMV01000045">
    <property type="protein sequence ID" value="OGZ33452.1"/>
    <property type="molecule type" value="Genomic_DNA"/>
</dbReference>
<comment type="similarity">
    <text evidence="1 2">Belongs to the UPF0251 family.</text>
</comment>
<protein>
    <recommendedName>
        <fullName evidence="2">UPF0251 protein A2174_01360</fullName>
    </recommendedName>
</protein>
<proteinExistence type="inferred from homology"/>
<name>A0A1G2F6P5_9BACT</name>
<dbReference type="Gene3D" id="1.10.10.10">
    <property type="entry name" value="Winged helix-like DNA-binding domain superfamily/Winged helix DNA-binding domain"/>
    <property type="match status" value="1"/>
</dbReference>
<evidence type="ECO:0000256" key="1">
    <source>
        <dbReference type="ARBA" id="ARBA00009350"/>
    </source>
</evidence>
<dbReference type="PANTHER" id="PTHR37478:SF2">
    <property type="entry name" value="UPF0251 PROTEIN TK0562"/>
    <property type="match status" value="1"/>
</dbReference>
<organism evidence="3 4">
    <name type="scientific">Candidatus Portnoybacteria bacterium RBG_13_41_18</name>
    <dbReference type="NCBI Taxonomy" id="1801991"/>
    <lineage>
        <taxon>Bacteria</taxon>
        <taxon>Candidatus Portnoyibacteriota</taxon>
    </lineage>
</organism>